<protein>
    <submittedName>
        <fullName evidence="3">Uncharacterized protein</fullName>
    </submittedName>
</protein>
<proteinExistence type="predicted"/>
<reference evidence="3" key="1">
    <citation type="submission" date="2022-05" db="EMBL/GenBank/DDBJ databases">
        <title>The Musa troglodytarum L. genome provides insights into the mechanism of non-climacteric behaviour and enrichment of carotenoids.</title>
        <authorList>
            <person name="Wang J."/>
        </authorList>
    </citation>
    <scope>NUCLEOTIDE SEQUENCE</scope>
    <source>
        <tissue evidence="3">Leaf</tissue>
    </source>
</reference>
<name>A0A9E7GJ59_9LILI</name>
<evidence type="ECO:0000313" key="3">
    <source>
        <dbReference type="EMBL" id="URE14008.1"/>
    </source>
</evidence>
<evidence type="ECO:0000313" key="4">
    <source>
        <dbReference type="Proteomes" id="UP001055439"/>
    </source>
</evidence>
<sequence>MASSCKAIALLLIFFLLLAPPLQARELLDLRREEKVGSLTADGSSSPPSSPSEKEASRMLGSVPSPGVGH</sequence>
<keyword evidence="2" id="KW-0732">Signal</keyword>
<feature type="signal peptide" evidence="2">
    <location>
        <begin position="1"/>
        <end position="24"/>
    </location>
</feature>
<dbReference type="AlphaFoldDB" id="A0A9E7GJ59"/>
<organism evidence="3 4">
    <name type="scientific">Musa troglodytarum</name>
    <name type="common">fe'i banana</name>
    <dbReference type="NCBI Taxonomy" id="320322"/>
    <lineage>
        <taxon>Eukaryota</taxon>
        <taxon>Viridiplantae</taxon>
        <taxon>Streptophyta</taxon>
        <taxon>Embryophyta</taxon>
        <taxon>Tracheophyta</taxon>
        <taxon>Spermatophyta</taxon>
        <taxon>Magnoliopsida</taxon>
        <taxon>Liliopsida</taxon>
        <taxon>Zingiberales</taxon>
        <taxon>Musaceae</taxon>
        <taxon>Musa</taxon>
    </lineage>
</organism>
<evidence type="ECO:0000256" key="1">
    <source>
        <dbReference type="SAM" id="MobiDB-lite"/>
    </source>
</evidence>
<keyword evidence="4" id="KW-1185">Reference proteome</keyword>
<accession>A0A9E7GJ59</accession>
<dbReference type="Proteomes" id="UP001055439">
    <property type="component" value="Chromosome 7"/>
</dbReference>
<gene>
    <name evidence="3" type="ORF">MUK42_14020</name>
</gene>
<evidence type="ECO:0000256" key="2">
    <source>
        <dbReference type="SAM" id="SignalP"/>
    </source>
</evidence>
<feature type="region of interest" description="Disordered" evidence="1">
    <location>
        <begin position="36"/>
        <end position="70"/>
    </location>
</feature>
<dbReference type="EMBL" id="CP097509">
    <property type="protein sequence ID" value="URE14008.1"/>
    <property type="molecule type" value="Genomic_DNA"/>
</dbReference>
<feature type="chain" id="PRO_5038594273" evidence="2">
    <location>
        <begin position="25"/>
        <end position="70"/>
    </location>
</feature>